<organism evidence="3 4">
    <name type="scientific">Actinocatenispora sera</name>
    <dbReference type="NCBI Taxonomy" id="390989"/>
    <lineage>
        <taxon>Bacteria</taxon>
        <taxon>Bacillati</taxon>
        <taxon>Actinomycetota</taxon>
        <taxon>Actinomycetes</taxon>
        <taxon>Micromonosporales</taxon>
        <taxon>Micromonosporaceae</taxon>
        <taxon>Actinocatenispora</taxon>
    </lineage>
</organism>
<dbReference type="PANTHER" id="PTHR34406">
    <property type="entry name" value="PROTEIN YCEI"/>
    <property type="match status" value="1"/>
</dbReference>
<protein>
    <recommendedName>
        <fullName evidence="2">Lipid/polyisoprenoid-binding YceI-like domain-containing protein</fullName>
    </recommendedName>
</protein>
<sequence length="192" mass="20618">MSESTLATREWDGTTIPQPGTYTLDVAHTRVGFVVKHMMVSKVRGHFNDFDATITVADDPAQSGVTAAIKIASVSTGQQGRDDHLRTGDFFEAEKYPEMTFTSTGITGHRGDTFTLAGELTIKDVTRPVELKVELEGVATSPYGHQVFGFTASTEIDREAFGLTYNATLESGGVLIGKNVKIEIEGEAVAAS</sequence>
<dbReference type="InterPro" id="IPR007372">
    <property type="entry name" value="Lipid/polyisoprenoid-bd_YceI"/>
</dbReference>
<evidence type="ECO:0000259" key="2">
    <source>
        <dbReference type="SMART" id="SM00867"/>
    </source>
</evidence>
<keyword evidence="4" id="KW-1185">Reference proteome</keyword>
<evidence type="ECO:0000313" key="4">
    <source>
        <dbReference type="Proteomes" id="UP000680750"/>
    </source>
</evidence>
<feature type="domain" description="Lipid/polyisoprenoid-binding YceI-like" evidence="2">
    <location>
        <begin position="21"/>
        <end position="189"/>
    </location>
</feature>
<comment type="similarity">
    <text evidence="1">Belongs to the UPF0312 family.</text>
</comment>
<dbReference type="Gene3D" id="2.40.128.110">
    <property type="entry name" value="Lipid/polyisoprenoid-binding, YceI-like"/>
    <property type="match status" value="1"/>
</dbReference>
<dbReference type="InterPro" id="IPR036761">
    <property type="entry name" value="TTHA0802/YceI-like_sf"/>
</dbReference>
<proteinExistence type="inferred from homology"/>
<dbReference type="OrthoDB" id="9811006at2"/>
<dbReference type="Pfam" id="PF04264">
    <property type="entry name" value="YceI"/>
    <property type="match status" value="1"/>
</dbReference>
<dbReference type="SUPFAM" id="SSF101874">
    <property type="entry name" value="YceI-like"/>
    <property type="match status" value="1"/>
</dbReference>
<name>A0A810KXK7_9ACTN</name>
<accession>A0A810KXK7</accession>
<dbReference type="SMART" id="SM00867">
    <property type="entry name" value="YceI"/>
    <property type="match status" value="1"/>
</dbReference>
<gene>
    <name evidence="3" type="ORF">Asera_12700</name>
</gene>
<dbReference type="Proteomes" id="UP000680750">
    <property type="component" value="Chromosome"/>
</dbReference>
<evidence type="ECO:0000313" key="3">
    <source>
        <dbReference type="EMBL" id="BCJ27162.1"/>
    </source>
</evidence>
<dbReference type="KEGG" id="aser:Asera_12700"/>
<evidence type="ECO:0000256" key="1">
    <source>
        <dbReference type="ARBA" id="ARBA00008812"/>
    </source>
</evidence>
<dbReference type="EMBL" id="AP023354">
    <property type="protein sequence ID" value="BCJ27162.1"/>
    <property type="molecule type" value="Genomic_DNA"/>
</dbReference>
<reference evidence="3" key="1">
    <citation type="submission" date="2020-08" db="EMBL/GenBank/DDBJ databases">
        <title>Whole genome shotgun sequence of Actinocatenispora sera NBRC 101916.</title>
        <authorList>
            <person name="Komaki H."/>
            <person name="Tamura T."/>
        </authorList>
    </citation>
    <scope>NUCLEOTIDE SEQUENCE</scope>
    <source>
        <strain evidence="3">NBRC 101916</strain>
    </source>
</reference>
<dbReference type="AlphaFoldDB" id="A0A810KXK7"/>
<dbReference type="RefSeq" id="WP_030445395.1">
    <property type="nucleotide sequence ID" value="NZ_AP023354.1"/>
</dbReference>
<dbReference type="PANTHER" id="PTHR34406:SF1">
    <property type="entry name" value="PROTEIN YCEI"/>
    <property type="match status" value="1"/>
</dbReference>